<dbReference type="SUPFAM" id="SSF46894">
    <property type="entry name" value="C-terminal effector domain of the bipartite response regulators"/>
    <property type="match status" value="1"/>
</dbReference>
<keyword evidence="3" id="KW-1185">Reference proteome</keyword>
<accession>A0ABX6YSJ8</accession>
<dbReference type="PRINTS" id="PR00038">
    <property type="entry name" value="HTHLUXR"/>
</dbReference>
<gene>
    <name evidence="2" type="ORF">AKL02_007060</name>
</gene>
<dbReference type="RefSeq" id="WP_165756916.1">
    <property type="nucleotide sequence ID" value="NZ_CP053562.1"/>
</dbReference>
<dbReference type="Pfam" id="PF00196">
    <property type="entry name" value="GerE"/>
    <property type="match status" value="1"/>
</dbReference>
<sequence length="241" mass="26749">MALRYLTDSIGAEAVILARYPRDAGASARALVHDRARSGCRIPLEQSFAGDLLGDYLDKAKRGSTWYRSMQDEDVPQAVASALARRNLVEMVVIPLEISDRWVDTLELHFTEKLRQYQQAVLTTLGDTLSRTWHNRARGMFTETLLKSTAKQAAPLIGSPILSADNPARLSRSEYRVCLLLRHGQSPDQMLAELGIKESTLRTHLSNLYAKTGARNLAELTFQLVSELPFELAGARAGRVA</sequence>
<reference evidence="2 3" key="1">
    <citation type="submission" date="2020-05" db="EMBL/GenBank/DDBJ databases">
        <title>Thioclava electrotropha strain Elox9 finished genome.</title>
        <authorList>
            <person name="Rowe A.R."/>
            <person name="Wilbanks E.G."/>
        </authorList>
    </citation>
    <scope>NUCLEOTIDE SEQUENCE [LARGE SCALE GENOMIC DNA]</scope>
    <source>
        <strain evidence="2 3">Elox9</strain>
    </source>
</reference>
<feature type="domain" description="HTH luxR-type" evidence="1">
    <location>
        <begin position="167"/>
        <end position="224"/>
    </location>
</feature>
<dbReference type="InterPro" id="IPR000792">
    <property type="entry name" value="Tscrpt_reg_LuxR_C"/>
</dbReference>
<proteinExistence type="predicted"/>
<dbReference type="InterPro" id="IPR036388">
    <property type="entry name" value="WH-like_DNA-bd_sf"/>
</dbReference>
<evidence type="ECO:0000313" key="2">
    <source>
        <dbReference type="EMBL" id="QPZ90683.1"/>
    </source>
</evidence>
<dbReference type="InterPro" id="IPR016032">
    <property type="entry name" value="Sig_transdc_resp-reg_C-effctor"/>
</dbReference>
<name>A0ABX6YSJ8_9RHOB</name>
<dbReference type="SMART" id="SM00421">
    <property type="entry name" value="HTH_LUXR"/>
    <property type="match status" value="1"/>
</dbReference>
<evidence type="ECO:0000259" key="1">
    <source>
        <dbReference type="SMART" id="SM00421"/>
    </source>
</evidence>
<dbReference type="Proteomes" id="UP000192422">
    <property type="component" value="Chromosome"/>
</dbReference>
<dbReference type="EMBL" id="CP053562">
    <property type="protein sequence ID" value="QPZ90683.1"/>
    <property type="molecule type" value="Genomic_DNA"/>
</dbReference>
<protein>
    <submittedName>
        <fullName evidence="2">Helix-turn-helix transcriptional regulator</fullName>
    </submittedName>
</protein>
<evidence type="ECO:0000313" key="3">
    <source>
        <dbReference type="Proteomes" id="UP000192422"/>
    </source>
</evidence>
<dbReference type="Gene3D" id="1.10.10.10">
    <property type="entry name" value="Winged helix-like DNA-binding domain superfamily/Winged helix DNA-binding domain"/>
    <property type="match status" value="1"/>
</dbReference>
<organism evidence="2 3">
    <name type="scientific">Thioclava electrotropha</name>
    <dbReference type="NCBI Taxonomy" id="1549850"/>
    <lineage>
        <taxon>Bacteria</taxon>
        <taxon>Pseudomonadati</taxon>
        <taxon>Pseudomonadota</taxon>
        <taxon>Alphaproteobacteria</taxon>
        <taxon>Rhodobacterales</taxon>
        <taxon>Paracoccaceae</taxon>
        <taxon>Thioclava</taxon>
    </lineage>
</organism>